<evidence type="ECO:0000313" key="2">
    <source>
        <dbReference type="Proteomes" id="UP000218263"/>
    </source>
</evidence>
<gene>
    <name evidence="1" type="ORF">MgSA37_00820</name>
</gene>
<proteinExistence type="predicted"/>
<dbReference type="InterPro" id="IPR010693">
    <property type="entry name" value="Divergent_4Fe-4S_mono-cluster"/>
</dbReference>
<protein>
    <submittedName>
        <fullName evidence="1">OsmC-like protein</fullName>
    </submittedName>
</protein>
<dbReference type="AlphaFoldDB" id="A0A125T295"/>
<dbReference type="Pfam" id="PF02566">
    <property type="entry name" value="OsmC"/>
    <property type="match status" value="1"/>
</dbReference>
<dbReference type="InterPro" id="IPR003718">
    <property type="entry name" value="OsmC/Ohr_fam"/>
</dbReference>
<accession>A0A125T295</accession>
<keyword evidence="2" id="KW-1185">Reference proteome</keyword>
<organism evidence="1 2">
    <name type="scientific">Mucilaginibacter gotjawali</name>
    <dbReference type="NCBI Taxonomy" id="1550579"/>
    <lineage>
        <taxon>Bacteria</taxon>
        <taxon>Pseudomonadati</taxon>
        <taxon>Bacteroidota</taxon>
        <taxon>Sphingobacteriia</taxon>
        <taxon>Sphingobacteriales</taxon>
        <taxon>Sphingobacteriaceae</taxon>
        <taxon>Mucilaginibacter</taxon>
    </lineage>
</organism>
<dbReference type="InterPro" id="IPR015946">
    <property type="entry name" value="KH_dom-like_a/b"/>
</dbReference>
<dbReference type="InterPro" id="IPR036102">
    <property type="entry name" value="OsmC/Ohrsf"/>
</dbReference>
<dbReference type="OrthoDB" id="9791538at2"/>
<dbReference type="PANTHER" id="PTHR39624">
    <property type="entry name" value="PROTEIN INVOLVED IN RIMO-MEDIATED BETA-METHYLTHIOLATION OF RIBOSOMAL PROTEIN S12 YCAO"/>
    <property type="match status" value="1"/>
</dbReference>
<sequence>MKYKFEHPIISRIGTEKYKCTVEWRHGKFITDEPETSGGKDLGPDPYTLLVSSVATCTITTLRMYIDRKGWDIPRISASVNMYFEEKDGQKVTVIDRDLDFSTPVTDEQREHLIQIAKACPISKILEGGIRIRTFAYSENEEKEKHTYTNDEITVAWKPELCRHAARCATQLPQVFNSQAKPWVNMDGATSQEIKEQVARCPTGALSLEVKPKA</sequence>
<dbReference type="Pfam" id="PF06902">
    <property type="entry name" value="Fer4_19"/>
    <property type="match status" value="1"/>
</dbReference>
<reference evidence="1 2" key="1">
    <citation type="submission" date="2015-12" db="EMBL/GenBank/DDBJ databases">
        <title>Genome sequence of Mucilaginibacter gotjawali.</title>
        <authorList>
            <person name="Lee J.S."/>
            <person name="Lee K.C."/>
            <person name="Kim K.K."/>
            <person name="Lee B.W."/>
        </authorList>
    </citation>
    <scope>NUCLEOTIDE SEQUENCE [LARGE SCALE GENOMIC DNA]</scope>
    <source>
        <strain evidence="1 2">SA3-7</strain>
    </source>
</reference>
<dbReference type="PANTHER" id="PTHR39624:SF2">
    <property type="entry name" value="OSMC-LIKE PROTEIN"/>
    <property type="match status" value="1"/>
</dbReference>
<dbReference type="Proteomes" id="UP000218263">
    <property type="component" value="Chromosome"/>
</dbReference>
<evidence type="ECO:0000313" key="1">
    <source>
        <dbReference type="EMBL" id="BAU52658.1"/>
    </source>
</evidence>
<dbReference type="KEGG" id="mgot:MgSA37_00820"/>
<dbReference type="RefSeq" id="WP_096349959.1">
    <property type="nucleotide sequence ID" value="NZ_AP017313.1"/>
</dbReference>
<dbReference type="EMBL" id="AP017313">
    <property type="protein sequence ID" value="BAU52658.1"/>
    <property type="molecule type" value="Genomic_DNA"/>
</dbReference>
<dbReference type="SUPFAM" id="SSF82784">
    <property type="entry name" value="OsmC-like"/>
    <property type="match status" value="1"/>
</dbReference>
<dbReference type="Gene3D" id="3.30.300.20">
    <property type="match status" value="1"/>
</dbReference>
<name>A0A125T295_9SPHI</name>